<feature type="compositionally biased region" description="Polar residues" evidence="5">
    <location>
        <begin position="270"/>
        <end position="279"/>
    </location>
</feature>
<feature type="region of interest" description="Disordered" evidence="5">
    <location>
        <begin position="153"/>
        <end position="299"/>
    </location>
</feature>
<feature type="compositionally biased region" description="Polar residues" evidence="5">
    <location>
        <begin position="421"/>
        <end position="438"/>
    </location>
</feature>
<dbReference type="GO" id="GO:0005634">
    <property type="term" value="C:nucleus"/>
    <property type="evidence" value="ECO:0007669"/>
    <property type="project" value="TreeGrafter"/>
</dbReference>
<keyword evidence="7" id="KW-1185">Reference proteome</keyword>
<feature type="compositionally biased region" description="Polar residues" evidence="5">
    <location>
        <begin position="466"/>
        <end position="486"/>
    </location>
</feature>
<protein>
    <recommendedName>
        <fullName evidence="4">Kinase</fullName>
        <ecNumber evidence="4">2.7.-.-</ecNumber>
    </recommendedName>
</protein>
<feature type="compositionally biased region" description="Basic residues" evidence="5">
    <location>
        <begin position="1164"/>
        <end position="1179"/>
    </location>
</feature>
<feature type="compositionally biased region" description="Polar residues" evidence="5">
    <location>
        <begin position="219"/>
        <end position="235"/>
    </location>
</feature>
<feature type="compositionally biased region" description="Basic and acidic residues" evidence="5">
    <location>
        <begin position="1180"/>
        <end position="1209"/>
    </location>
</feature>
<dbReference type="GO" id="GO:0046854">
    <property type="term" value="P:phosphatidylinositol phosphate biosynthetic process"/>
    <property type="evidence" value="ECO:0007669"/>
    <property type="project" value="TreeGrafter"/>
</dbReference>
<sequence length="1538" mass="170192">MGWAVVGPVGGTWRQPLGILDAIMPEQMPPQPHYDRTPYEALPAITHPVRHSKATHRHPRAGAGCCSLSNSPLYVRASLPGPDQTSAYHLSRSPCVPVDSSPLPTPLQHSQFTPPLPPSPLISSTRPWPPLTLAFLGPSLEFLAALTPPCLPSCPDSQSSRLGPKKTRKRPGYPPPGHLLPGPLGISPVRYQRIIPPTLPQHSPDVHLMSNPSPPPEQTAASTPVSHAQADSTAATDAGLPVNHVPVLPTAPELPPTSPSQPDVPVASQGAPSAQTTLPTPIEGDLNKKSRPAALQRQSGPSLLTQALASARGIPAATPQTGPSQSPSLQPYDSQSIHPRHDQTIRQNPDTSTNLTTNDGPSTGNTSGSITPRSSSRSVAMASSATLTTTAAPPTLTGDVPILPTTFTLRNTDYRGVDKAPSSQRVPHGPFNTQSTSSNKRESDHKSFELPIRTGPFNNILDHDTTASPTVLEQRSATQPSLNQPDTSRESRHSRPRKMEPRVSMGPEKAWSIGTGDLDMHQDGQVEKSITEVLSGLEPNRGSRKASHSLRFFKEGLPEDKIKRRETRLTPSREKLSPTAEVPIDADKSGTKGSTQHYQDAFPSPKSIDDKYAEQLSADDNSVRSPLPALGDVRSSHDYFGDAGKELRDRVLTGDASTESSIHRRDEDSRLLHEEENRPLGEERERRRSSEATKSDEHTEDGDESGEEKISSAVFLPHQGLEESTELEPARSNDIQHPQAASGAHPRKEDFHPWLVKADEPEADVTSPEEEKFEGAPRPAQEGRHNHTHDTAYPAGYNVSLAGDTEAVEVSHHGVVRPLSHQYEDHVHDHQHRQPLEAIELIPYRHQVGGHTTLWRFSKRAVCKQLNNRENEFYERIERFHRDLLAFLPRQIPSYIGVLNVTFHKQPRRRSTVRKDEGASHERKQIDQDALRQVLKANGASAQEGVAKSEAPREAASAHTRVISQSMQSASNQVPTVTFVDNQHILPRNLLQPTSLSPRGSPKSLAQRREVPIEIPPEKNINPLLARPSLEDRHANSWGATTVNKKLRNEVFNDAFLKQPIAIQRHHNKANRRAIPRKTLQQILRQSNSDPNLVSSPMRLGDDHSHGSSTRPESPSDTAEESQRMSIDLPRPSHRGTNGSNEPKDVTGTSAPEPDILSEQPPSQRKKRRYSGTVLRRKPKDVSESRGDLHVFEEPDDAGCKADHEDEGATTHLENGSAKEEFSRTPTRSHHGQDVDFAMGGSTYPSTVTSRATSPTAEFHKIPRPINPKEAQTQRDSRREYFLLLEDLTAGMKRPCIMDLKMGTRQYGVDANPKKQKSQQRKCAETTSRELGVRVCGLQVWDIPTQSYVFKDKYYGRDIKAGQEFQDALTRFLYDGADPSSILRHIPTVLNKLSQLEVIISRLKGYRFYAASLLMFYDGDQSDEGNDNAIEDSTTDFATDTEEHRDQRRRRNKREIDFKMADFANSVMAGDLTGGKPCPPQHPNEPDHGFLRGLRSLRRYFLKIQRDTRVQMDLAIPFRENGSDIDLRNIDDESAVSE</sequence>
<dbReference type="FunCoup" id="A0A507ANH0">
    <property type="interactions" value="176"/>
</dbReference>
<feature type="compositionally biased region" description="Basic and acidic residues" evidence="5">
    <location>
        <begin position="769"/>
        <end position="786"/>
    </location>
</feature>
<dbReference type="Proteomes" id="UP000319257">
    <property type="component" value="Unassembled WGS sequence"/>
</dbReference>
<dbReference type="STRING" id="1093900.A0A507ANH0"/>
<organism evidence="6 7">
    <name type="scientific">Thyridium curvatum</name>
    <dbReference type="NCBI Taxonomy" id="1093900"/>
    <lineage>
        <taxon>Eukaryota</taxon>
        <taxon>Fungi</taxon>
        <taxon>Dikarya</taxon>
        <taxon>Ascomycota</taxon>
        <taxon>Pezizomycotina</taxon>
        <taxon>Sordariomycetes</taxon>
        <taxon>Sordariomycetidae</taxon>
        <taxon>Thyridiales</taxon>
        <taxon>Thyridiaceae</taxon>
        <taxon>Thyridium</taxon>
    </lineage>
</organism>
<evidence type="ECO:0000256" key="2">
    <source>
        <dbReference type="ARBA" id="ARBA00022679"/>
    </source>
</evidence>
<feature type="compositionally biased region" description="Basic and acidic residues" evidence="5">
    <location>
        <begin position="661"/>
        <end position="697"/>
    </location>
</feature>
<comment type="caution">
    <text evidence="6">The sequence shown here is derived from an EMBL/GenBank/DDBJ whole genome shotgun (WGS) entry which is preliminary data.</text>
</comment>
<dbReference type="Pfam" id="PF03770">
    <property type="entry name" value="IPK"/>
    <property type="match status" value="1"/>
</dbReference>
<comment type="similarity">
    <text evidence="1 4">Belongs to the inositol phosphokinase (IPK) family.</text>
</comment>
<dbReference type="GO" id="GO:0008440">
    <property type="term" value="F:inositol-1,4,5-trisphosphate 3-kinase activity"/>
    <property type="evidence" value="ECO:0007669"/>
    <property type="project" value="TreeGrafter"/>
</dbReference>
<evidence type="ECO:0000313" key="6">
    <source>
        <dbReference type="EMBL" id="TPX08877.1"/>
    </source>
</evidence>
<feature type="region of interest" description="Disordered" evidence="5">
    <location>
        <begin position="1087"/>
        <end position="1263"/>
    </location>
</feature>
<feature type="compositionally biased region" description="Acidic residues" evidence="5">
    <location>
        <begin position="1425"/>
        <end position="1434"/>
    </location>
</feature>
<feature type="compositionally biased region" description="Polar residues" evidence="5">
    <location>
        <begin position="345"/>
        <end position="365"/>
    </location>
</feature>
<dbReference type="GO" id="GO:0000824">
    <property type="term" value="F:inositol-1,4,5,6-tetrakisphosphate 3-kinase activity"/>
    <property type="evidence" value="ECO:0007669"/>
    <property type="project" value="TreeGrafter"/>
</dbReference>
<dbReference type="SUPFAM" id="SSF56104">
    <property type="entry name" value="SAICAR synthase-like"/>
    <property type="match status" value="1"/>
</dbReference>
<feature type="compositionally biased region" description="Polar residues" evidence="5">
    <location>
        <begin position="1243"/>
        <end position="1256"/>
    </location>
</feature>
<dbReference type="InterPro" id="IPR038286">
    <property type="entry name" value="IPK_sf"/>
</dbReference>
<accession>A0A507ANH0</accession>
<reference evidence="6 7" key="1">
    <citation type="submission" date="2019-06" db="EMBL/GenBank/DDBJ databases">
        <title>Draft genome sequence of the filamentous fungus Phialemoniopsis curvata isolated from diesel fuel.</title>
        <authorList>
            <person name="Varaljay V.A."/>
            <person name="Lyon W.J."/>
            <person name="Crouch A.L."/>
            <person name="Drake C.E."/>
            <person name="Hollomon J.M."/>
            <person name="Nadeau L.J."/>
            <person name="Nunn H.S."/>
            <person name="Stevenson B.S."/>
            <person name="Bojanowski C.L."/>
            <person name="Crookes-Goodson W.J."/>
        </authorList>
    </citation>
    <scope>NUCLEOTIDE SEQUENCE [LARGE SCALE GENOMIC DNA]</scope>
    <source>
        <strain evidence="6 7">D216</strain>
    </source>
</reference>
<dbReference type="PANTHER" id="PTHR12400:SF21">
    <property type="entry name" value="KINASE"/>
    <property type="match status" value="1"/>
</dbReference>
<feature type="compositionally biased region" description="Polar residues" evidence="5">
    <location>
        <begin position="962"/>
        <end position="971"/>
    </location>
</feature>
<keyword evidence="2 4" id="KW-0808">Transferase</keyword>
<evidence type="ECO:0000256" key="5">
    <source>
        <dbReference type="SAM" id="MobiDB-lite"/>
    </source>
</evidence>
<feature type="region of interest" description="Disordered" evidence="5">
    <location>
        <begin position="315"/>
        <end position="509"/>
    </location>
</feature>
<dbReference type="GeneID" id="41977142"/>
<evidence type="ECO:0000313" key="7">
    <source>
        <dbReference type="Proteomes" id="UP000319257"/>
    </source>
</evidence>
<gene>
    <name evidence="6" type="ORF">E0L32_009695</name>
</gene>
<dbReference type="OrthoDB" id="2573163at2759"/>
<feature type="region of interest" description="Disordered" evidence="5">
    <location>
        <begin position="1425"/>
        <end position="1452"/>
    </location>
</feature>
<dbReference type="InterPro" id="IPR005522">
    <property type="entry name" value="IPK"/>
</dbReference>
<dbReference type="GO" id="GO:0032958">
    <property type="term" value="P:inositol phosphate biosynthetic process"/>
    <property type="evidence" value="ECO:0007669"/>
    <property type="project" value="InterPro"/>
</dbReference>
<feature type="compositionally biased region" description="Basic and acidic residues" evidence="5">
    <location>
        <begin position="913"/>
        <end position="930"/>
    </location>
</feature>
<dbReference type="InParanoid" id="A0A507ANH0"/>
<feature type="region of interest" description="Disordered" evidence="5">
    <location>
        <begin position="650"/>
        <end position="709"/>
    </location>
</feature>
<feature type="region of interest" description="Disordered" evidence="5">
    <location>
        <begin position="722"/>
        <end position="748"/>
    </location>
</feature>
<evidence type="ECO:0000256" key="4">
    <source>
        <dbReference type="RuleBase" id="RU363090"/>
    </source>
</evidence>
<evidence type="ECO:0000256" key="3">
    <source>
        <dbReference type="ARBA" id="ARBA00022777"/>
    </source>
</evidence>
<name>A0A507ANH0_9PEZI</name>
<dbReference type="PANTHER" id="PTHR12400">
    <property type="entry name" value="INOSITOL POLYPHOSPHATE KINASE"/>
    <property type="match status" value="1"/>
</dbReference>
<feature type="compositionally biased region" description="Low complexity" evidence="5">
    <location>
        <begin position="366"/>
        <end position="397"/>
    </location>
</feature>
<dbReference type="RefSeq" id="XP_030990588.1">
    <property type="nucleotide sequence ID" value="XM_031144688.1"/>
</dbReference>
<dbReference type="EC" id="2.7.-.-" evidence="4"/>
<proteinExistence type="inferred from homology"/>
<dbReference type="GO" id="GO:0005737">
    <property type="term" value="C:cytoplasm"/>
    <property type="evidence" value="ECO:0007669"/>
    <property type="project" value="TreeGrafter"/>
</dbReference>
<evidence type="ECO:0000256" key="1">
    <source>
        <dbReference type="ARBA" id="ARBA00007374"/>
    </source>
</evidence>
<feature type="compositionally biased region" description="Basic and acidic residues" evidence="5">
    <location>
        <begin position="439"/>
        <end position="448"/>
    </location>
</feature>
<feature type="region of interest" description="Disordered" evidence="5">
    <location>
        <begin position="906"/>
        <end position="971"/>
    </location>
</feature>
<feature type="compositionally biased region" description="Basic and acidic residues" evidence="5">
    <location>
        <begin position="567"/>
        <end position="576"/>
    </location>
</feature>
<feature type="compositionally biased region" description="Polar residues" evidence="5">
    <location>
        <begin position="1107"/>
        <end position="1117"/>
    </location>
</feature>
<feature type="compositionally biased region" description="Basic and acidic residues" evidence="5">
    <location>
        <begin position="487"/>
        <end position="501"/>
    </location>
</feature>
<feature type="region of interest" description="Disordered" evidence="5">
    <location>
        <begin position="567"/>
        <end position="636"/>
    </location>
</feature>
<feature type="compositionally biased region" description="Polar residues" evidence="5">
    <location>
        <begin position="318"/>
        <end position="337"/>
    </location>
</feature>
<dbReference type="EMBL" id="SKBQ01000072">
    <property type="protein sequence ID" value="TPX08877.1"/>
    <property type="molecule type" value="Genomic_DNA"/>
</dbReference>
<keyword evidence="3 4" id="KW-0418">Kinase</keyword>
<feature type="region of interest" description="Disordered" evidence="5">
    <location>
        <begin position="761"/>
        <end position="786"/>
    </location>
</feature>
<dbReference type="Gene3D" id="3.30.470.160">
    <property type="entry name" value="Inositol polyphosphate kinase"/>
    <property type="match status" value="1"/>
</dbReference>